<reference evidence="2 3" key="1">
    <citation type="journal article" date="2013" name="PLoS Genet.">
        <title>Distinctive expansion of potential virulence genes in the genome of the oomycete fish pathogen Saprolegnia parasitica.</title>
        <authorList>
            <person name="Jiang R.H."/>
            <person name="de Bruijn I."/>
            <person name="Haas B.J."/>
            <person name="Belmonte R."/>
            <person name="Lobach L."/>
            <person name="Christie J."/>
            <person name="van den Ackerveken G."/>
            <person name="Bottin A."/>
            <person name="Bulone V."/>
            <person name="Diaz-Moreno S.M."/>
            <person name="Dumas B."/>
            <person name="Fan L."/>
            <person name="Gaulin E."/>
            <person name="Govers F."/>
            <person name="Grenville-Briggs L.J."/>
            <person name="Horner N.R."/>
            <person name="Levin J.Z."/>
            <person name="Mammella M."/>
            <person name="Meijer H.J."/>
            <person name="Morris P."/>
            <person name="Nusbaum C."/>
            <person name="Oome S."/>
            <person name="Phillips A.J."/>
            <person name="van Rooyen D."/>
            <person name="Rzeszutek E."/>
            <person name="Saraiva M."/>
            <person name="Secombes C.J."/>
            <person name="Seidl M.F."/>
            <person name="Snel B."/>
            <person name="Stassen J.H."/>
            <person name="Sykes S."/>
            <person name="Tripathy S."/>
            <person name="van den Berg H."/>
            <person name="Vega-Arreguin J.C."/>
            <person name="Wawra S."/>
            <person name="Young S.K."/>
            <person name="Zeng Q."/>
            <person name="Dieguez-Uribeondo J."/>
            <person name="Russ C."/>
            <person name="Tyler B.M."/>
            <person name="van West P."/>
        </authorList>
    </citation>
    <scope>NUCLEOTIDE SEQUENCE [LARGE SCALE GENOMIC DNA]</scope>
    <source>
        <strain evidence="2 3">CBS 223.65</strain>
    </source>
</reference>
<feature type="coiled-coil region" evidence="1">
    <location>
        <begin position="27"/>
        <end position="54"/>
    </location>
</feature>
<organism evidence="2 3">
    <name type="scientific">Saprolegnia parasitica (strain CBS 223.65)</name>
    <dbReference type="NCBI Taxonomy" id="695850"/>
    <lineage>
        <taxon>Eukaryota</taxon>
        <taxon>Sar</taxon>
        <taxon>Stramenopiles</taxon>
        <taxon>Oomycota</taxon>
        <taxon>Saprolegniomycetes</taxon>
        <taxon>Saprolegniales</taxon>
        <taxon>Saprolegniaceae</taxon>
        <taxon>Saprolegnia</taxon>
    </lineage>
</organism>
<dbReference type="RefSeq" id="XP_012200251.1">
    <property type="nucleotide sequence ID" value="XM_012344861.1"/>
</dbReference>
<dbReference type="EMBL" id="KK583208">
    <property type="protein sequence ID" value="KDO29083.1"/>
    <property type="molecule type" value="Genomic_DNA"/>
</dbReference>
<name>A0A067CF09_SAPPC</name>
<gene>
    <name evidence="2" type="ORF">SPRG_06138</name>
</gene>
<keyword evidence="3" id="KW-1185">Reference proteome</keyword>
<evidence type="ECO:0000313" key="3">
    <source>
        <dbReference type="Proteomes" id="UP000030745"/>
    </source>
</evidence>
<dbReference type="AlphaFoldDB" id="A0A067CF09"/>
<accession>A0A067CF09</accession>
<dbReference type="Proteomes" id="UP000030745">
    <property type="component" value="Unassembled WGS sequence"/>
</dbReference>
<dbReference type="GeneID" id="24128501"/>
<dbReference type="VEuPathDB" id="FungiDB:SPRG_06138"/>
<dbReference type="KEGG" id="spar:SPRG_06138"/>
<protein>
    <submittedName>
        <fullName evidence="2">Uncharacterized protein</fullName>
    </submittedName>
</protein>
<dbReference type="OrthoDB" id="60904at2759"/>
<proteinExistence type="predicted"/>
<sequence>MQRPGRTADAVKLEKRLYHREKQRMYRQQEADEVQFLKSRVRELEAAIAQHAQQKALRTLPWREVATGLADEAQVAMHQTRLLKSQKAVYKELAQRMSTWVAKNLRGIEKSLDPSRPSWRNSTLLKEPEARKLGFDWISQQLYHNVDRVLADCGFPPPTEHTSFDEFAVRETADDTFQYMWRHQLYVPVSLDVAIASARKSIYYYLSGVVWSPGNGKFIDSDMLKEVSPTMLYSHTVVSEDESVNLMWREFPVRDNRCVMVSQNIHDDETLPVINRQCNRQFWVTMEAVDETHTKVRVLYVNSQFSKKTATCRSTKRLRAGGFWTFRPTQRTISSRIASSAMRQWPVSNFSSLACKPLAAKSNRSVCSILVGRR</sequence>
<evidence type="ECO:0000313" key="2">
    <source>
        <dbReference type="EMBL" id="KDO29083.1"/>
    </source>
</evidence>
<keyword evidence="1" id="KW-0175">Coiled coil</keyword>
<evidence type="ECO:0000256" key="1">
    <source>
        <dbReference type="SAM" id="Coils"/>
    </source>
</evidence>